<evidence type="ECO:0008006" key="5">
    <source>
        <dbReference type="Google" id="ProtNLM"/>
    </source>
</evidence>
<evidence type="ECO:0000256" key="1">
    <source>
        <dbReference type="SAM" id="MobiDB-lite"/>
    </source>
</evidence>
<gene>
    <name evidence="3" type="ORF">HNR39_002815</name>
</gene>
<name>A0A840RTK0_9BURK</name>
<comment type="caution">
    <text evidence="3">The sequence shown here is derived from an EMBL/GenBank/DDBJ whole genome shotgun (WGS) entry which is preliminary data.</text>
</comment>
<reference evidence="3 4" key="1">
    <citation type="submission" date="2020-08" db="EMBL/GenBank/DDBJ databases">
        <title>Genomic Encyclopedia of Type Strains, Phase IV (KMG-IV): sequencing the most valuable type-strain genomes for metagenomic binning, comparative biology and taxonomic classification.</title>
        <authorList>
            <person name="Goeker M."/>
        </authorList>
    </citation>
    <scope>NUCLEOTIDE SEQUENCE [LARGE SCALE GENOMIC DNA]</scope>
    <source>
        <strain evidence="3 4">DSM 23240</strain>
    </source>
</reference>
<organism evidence="3 4">
    <name type="scientific">Glaciimonas immobilis</name>
    <dbReference type="NCBI Taxonomy" id="728004"/>
    <lineage>
        <taxon>Bacteria</taxon>
        <taxon>Pseudomonadati</taxon>
        <taxon>Pseudomonadota</taxon>
        <taxon>Betaproteobacteria</taxon>
        <taxon>Burkholderiales</taxon>
        <taxon>Oxalobacteraceae</taxon>
        <taxon>Glaciimonas</taxon>
    </lineage>
</organism>
<accession>A0A840RTK0</accession>
<dbReference type="Proteomes" id="UP000571084">
    <property type="component" value="Unassembled WGS sequence"/>
</dbReference>
<feature type="chain" id="PRO_5032645493" description="DUF2782 domain-containing protein" evidence="2">
    <location>
        <begin position="31"/>
        <end position="150"/>
    </location>
</feature>
<feature type="compositionally biased region" description="Basic and acidic residues" evidence="1">
    <location>
        <begin position="117"/>
        <end position="133"/>
    </location>
</feature>
<evidence type="ECO:0000313" key="3">
    <source>
        <dbReference type="EMBL" id="MBB5200973.1"/>
    </source>
</evidence>
<proteinExistence type="predicted"/>
<dbReference type="RefSeq" id="WP_168055598.1">
    <property type="nucleotide sequence ID" value="NZ_JAAOZT010000007.1"/>
</dbReference>
<evidence type="ECO:0000256" key="2">
    <source>
        <dbReference type="SAM" id="SignalP"/>
    </source>
</evidence>
<sequence length="150" mass="15746">MNNLKVWPMATIAALFIAAFGASVTPTVLAQQSADPARPTGLAPPPPEMQHLEEGEKPAISIEKEQKAPEGSITQQRQQGVVTDIKVNSGGSSYHIIPRKSVDADNTSANGAQWVIKEFDWGQKKEKPAKPGDEQGGGKTAPAPPAAPGS</sequence>
<keyword evidence="2" id="KW-0732">Signal</keyword>
<keyword evidence="4" id="KW-1185">Reference proteome</keyword>
<evidence type="ECO:0000313" key="4">
    <source>
        <dbReference type="Proteomes" id="UP000571084"/>
    </source>
</evidence>
<protein>
    <recommendedName>
        <fullName evidence="5">DUF2782 domain-containing protein</fullName>
    </recommendedName>
</protein>
<feature type="compositionally biased region" description="Basic and acidic residues" evidence="1">
    <location>
        <begin position="50"/>
        <end position="68"/>
    </location>
</feature>
<dbReference type="EMBL" id="JACHHQ010000005">
    <property type="protein sequence ID" value="MBB5200973.1"/>
    <property type="molecule type" value="Genomic_DNA"/>
</dbReference>
<feature type="signal peptide" evidence="2">
    <location>
        <begin position="1"/>
        <end position="30"/>
    </location>
</feature>
<dbReference type="AlphaFoldDB" id="A0A840RTK0"/>
<feature type="region of interest" description="Disordered" evidence="1">
    <location>
        <begin position="116"/>
        <end position="150"/>
    </location>
</feature>
<feature type="region of interest" description="Disordered" evidence="1">
    <location>
        <begin position="31"/>
        <end position="80"/>
    </location>
</feature>